<reference evidence="1" key="1">
    <citation type="submission" date="2021-06" db="EMBL/GenBank/DDBJ databases">
        <authorList>
            <person name="Kallberg Y."/>
            <person name="Tangrot J."/>
            <person name="Rosling A."/>
        </authorList>
    </citation>
    <scope>NUCLEOTIDE SEQUENCE</scope>
    <source>
        <strain evidence="1">CL356</strain>
    </source>
</reference>
<name>A0ACA9PAQ1_9GLOM</name>
<dbReference type="EMBL" id="CAJVPT010032067">
    <property type="protein sequence ID" value="CAG8700190.1"/>
    <property type="molecule type" value="Genomic_DNA"/>
</dbReference>
<protein>
    <submittedName>
        <fullName evidence="1">11907_t:CDS:1</fullName>
    </submittedName>
</protein>
<keyword evidence="2" id="KW-1185">Reference proteome</keyword>
<proteinExistence type="predicted"/>
<evidence type="ECO:0000313" key="1">
    <source>
        <dbReference type="EMBL" id="CAG8700190.1"/>
    </source>
</evidence>
<sequence>MKKYNLSAESDPSQLRAHANELGTMLPDWKARKDVKEALRRRLFKGNQIEALVPDLYHIGG</sequence>
<evidence type="ECO:0000313" key="2">
    <source>
        <dbReference type="Proteomes" id="UP000789525"/>
    </source>
</evidence>
<feature type="non-terminal residue" evidence="1">
    <location>
        <position position="61"/>
    </location>
</feature>
<gene>
    <name evidence="1" type="ORF">ACOLOM_LOCUS10212</name>
</gene>
<organism evidence="1 2">
    <name type="scientific">Acaulospora colombiana</name>
    <dbReference type="NCBI Taxonomy" id="27376"/>
    <lineage>
        <taxon>Eukaryota</taxon>
        <taxon>Fungi</taxon>
        <taxon>Fungi incertae sedis</taxon>
        <taxon>Mucoromycota</taxon>
        <taxon>Glomeromycotina</taxon>
        <taxon>Glomeromycetes</taxon>
        <taxon>Diversisporales</taxon>
        <taxon>Acaulosporaceae</taxon>
        <taxon>Acaulospora</taxon>
    </lineage>
</organism>
<dbReference type="Proteomes" id="UP000789525">
    <property type="component" value="Unassembled WGS sequence"/>
</dbReference>
<comment type="caution">
    <text evidence="1">The sequence shown here is derived from an EMBL/GenBank/DDBJ whole genome shotgun (WGS) entry which is preliminary data.</text>
</comment>
<accession>A0ACA9PAQ1</accession>